<dbReference type="EMBL" id="QWEH01000001">
    <property type="protein sequence ID" value="RHW35101.1"/>
    <property type="molecule type" value="Genomic_DNA"/>
</dbReference>
<name>A0A417YMQ6_9BACI</name>
<dbReference type="OrthoDB" id="9799580at2"/>
<keyword evidence="1" id="KW-0694">RNA-binding</keyword>
<dbReference type="InterPro" id="IPR013785">
    <property type="entry name" value="Aldolase_TIM"/>
</dbReference>
<evidence type="ECO:0000313" key="2">
    <source>
        <dbReference type="EMBL" id="RHW35101.1"/>
    </source>
</evidence>
<dbReference type="PANTHER" id="PTHR35787:SF1">
    <property type="entry name" value="GLYCEROL UPTAKE OPERON ANTITERMINATOR REGULATORY PROTEIN"/>
    <property type="match status" value="1"/>
</dbReference>
<comment type="caution">
    <text evidence="2">The sequence shown here is derived from an EMBL/GenBank/DDBJ whole genome shotgun (WGS) entry which is preliminary data.</text>
</comment>
<organism evidence="2 3">
    <name type="scientific">Oceanobacillus profundus</name>
    <dbReference type="NCBI Taxonomy" id="372463"/>
    <lineage>
        <taxon>Bacteria</taxon>
        <taxon>Bacillati</taxon>
        <taxon>Bacillota</taxon>
        <taxon>Bacilli</taxon>
        <taxon>Bacillales</taxon>
        <taxon>Bacillaceae</taxon>
        <taxon>Oceanobacillus</taxon>
    </lineage>
</organism>
<evidence type="ECO:0000313" key="3">
    <source>
        <dbReference type="Proteomes" id="UP000285456"/>
    </source>
</evidence>
<dbReference type="Proteomes" id="UP000285456">
    <property type="component" value="Unassembled WGS sequence"/>
</dbReference>
<sequence>MNETILLENLQKKKMVAALKEPKYIEKVVKYKHNLGAALLMTGTILTVKRYVDFLQKNGLPVILHVERIGGLEMDKDGIDFVKKYVKPTAIVSTNQGIIKRAKKAGLFVVQRVFLIDTDVYLHLVQDPRNIQADIIELMPSRAPDFIEKLSKISPVPIITGGLLSLPEHAKSAFDHGAAAVSTSNPEMWKLDLNQL</sequence>
<dbReference type="PANTHER" id="PTHR35787">
    <property type="entry name" value="GLYCEROL UPTAKE OPERON ANTITERMINATOR REGULATORY PROTEIN"/>
    <property type="match status" value="1"/>
</dbReference>
<dbReference type="GO" id="GO:0006355">
    <property type="term" value="P:regulation of DNA-templated transcription"/>
    <property type="evidence" value="ECO:0007669"/>
    <property type="project" value="InterPro"/>
</dbReference>
<dbReference type="GO" id="GO:0006071">
    <property type="term" value="P:glycerol metabolic process"/>
    <property type="evidence" value="ECO:0007669"/>
    <property type="project" value="UniProtKB-UniRule"/>
</dbReference>
<protein>
    <recommendedName>
        <fullName evidence="1">Glycerol uptake operon antiterminator regulatory protein</fullName>
    </recommendedName>
</protein>
<dbReference type="AlphaFoldDB" id="A0A417YMQ6"/>
<keyword evidence="1" id="KW-0804">Transcription</keyword>
<proteinExistence type="predicted"/>
<gene>
    <name evidence="2" type="ORF">D1B32_00315</name>
</gene>
<dbReference type="PIRSF" id="PIRSF016897">
    <property type="entry name" value="GlpP"/>
    <property type="match status" value="1"/>
</dbReference>
<evidence type="ECO:0000256" key="1">
    <source>
        <dbReference type="PIRNR" id="PIRNR016897"/>
    </source>
</evidence>
<dbReference type="RefSeq" id="WP_118888300.1">
    <property type="nucleotide sequence ID" value="NZ_JAMAWL010000006.1"/>
</dbReference>
<dbReference type="Gene3D" id="3.20.20.70">
    <property type="entry name" value="Aldolase class I"/>
    <property type="match status" value="1"/>
</dbReference>
<dbReference type="GO" id="GO:0003723">
    <property type="term" value="F:RNA binding"/>
    <property type="evidence" value="ECO:0007669"/>
    <property type="project" value="UniProtKB-KW"/>
</dbReference>
<dbReference type="Pfam" id="PF04309">
    <property type="entry name" value="G3P_antiterm"/>
    <property type="match status" value="1"/>
</dbReference>
<dbReference type="SUPFAM" id="SSF110391">
    <property type="entry name" value="GlpP-like"/>
    <property type="match status" value="1"/>
</dbReference>
<reference evidence="2 3" key="1">
    <citation type="journal article" date="2007" name="Int. J. Syst. Evol. Microbiol.">
        <title>Oceanobacillus profundus sp. nov., isolated from a deep-sea sediment core.</title>
        <authorList>
            <person name="Kim Y.G."/>
            <person name="Choi D.H."/>
            <person name="Hyun S."/>
            <person name="Cho B.C."/>
        </authorList>
    </citation>
    <scope>NUCLEOTIDE SEQUENCE [LARGE SCALE GENOMIC DNA]</scope>
    <source>
        <strain evidence="2 3">DSM 18246</strain>
    </source>
</reference>
<keyword evidence="1" id="KW-0805">Transcription regulation</keyword>
<comment type="function">
    <text evidence="1">Regulates expression of the glpD operon. In the presence of glycerol 3-phosphate (G3P) causes antitermination of transcription of glpD at the inverted repeat of the leader region to enhance its transcription. Binds and stabilizes glpD leader mRNA.</text>
</comment>
<dbReference type="InterPro" id="IPR006699">
    <property type="entry name" value="GlpP"/>
</dbReference>
<accession>A0A417YMQ6</accession>
<keyword evidence="3" id="KW-1185">Reference proteome</keyword>
<keyword evidence="1" id="KW-0319">Glycerol metabolism</keyword>